<organism evidence="1 2">
    <name type="scientific">Flavobacterium xinjiangense</name>
    <dbReference type="NCBI Taxonomy" id="178356"/>
    <lineage>
        <taxon>Bacteria</taxon>
        <taxon>Pseudomonadati</taxon>
        <taxon>Bacteroidota</taxon>
        <taxon>Flavobacteriia</taxon>
        <taxon>Flavobacteriales</taxon>
        <taxon>Flavobacteriaceae</taxon>
        <taxon>Flavobacterium</taxon>
    </lineage>
</organism>
<dbReference type="Proteomes" id="UP000184092">
    <property type="component" value="Unassembled WGS sequence"/>
</dbReference>
<evidence type="ECO:0000313" key="1">
    <source>
        <dbReference type="EMBL" id="SHM83396.1"/>
    </source>
</evidence>
<sequence length="47" mass="5537">MNPILKSDIFLFIEQLFFDVIVKLKKVKSFTLPLSKSPYLILNKPRI</sequence>
<reference evidence="2" key="1">
    <citation type="submission" date="2016-11" db="EMBL/GenBank/DDBJ databases">
        <authorList>
            <person name="Varghese N."/>
            <person name="Submissions S."/>
        </authorList>
    </citation>
    <scope>NUCLEOTIDE SEQUENCE [LARGE SCALE GENOMIC DNA]</scope>
    <source>
        <strain evidence="2">CGMCC 1.2749</strain>
    </source>
</reference>
<dbReference type="STRING" id="178356.SAMN05216269_107198"/>
<proteinExistence type="predicted"/>
<dbReference type="AlphaFoldDB" id="A0A1M7LYF8"/>
<gene>
    <name evidence="1" type="ORF">SAMN05216269_107198</name>
</gene>
<accession>A0A1M7LYF8</accession>
<name>A0A1M7LYF8_9FLAO</name>
<evidence type="ECO:0000313" key="2">
    <source>
        <dbReference type="Proteomes" id="UP000184092"/>
    </source>
</evidence>
<protein>
    <submittedName>
        <fullName evidence="1">Uncharacterized protein</fullName>
    </submittedName>
</protein>
<dbReference type="EMBL" id="FRCL01000007">
    <property type="protein sequence ID" value="SHM83396.1"/>
    <property type="molecule type" value="Genomic_DNA"/>
</dbReference>
<keyword evidence="2" id="KW-1185">Reference proteome</keyword>